<dbReference type="InterPro" id="IPR036640">
    <property type="entry name" value="ABC1_TM_sf"/>
</dbReference>
<organism evidence="5 6">
    <name type="scientific">Gigaspora rosea</name>
    <dbReference type="NCBI Taxonomy" id="44941"/>
    <lineage>
        <taxon>Eukaryota</taxon>
        <taxon>Fungi</taxon>
        <taxon>Fungi incertae sedis</taxon>
        <taxon>Mucoromycota</taxon>
        <taxon>Glomeromycotina</taxon>
        <taxon>Glomeromycetes</taxon>
        <taxon>Diversisporales</taxon>
        <taxon>Gigasporaceae</taxon>
        <taxon>Gigaspora</taxon>
    </lineage>
</organism>
<name>A0A397VJC2_9GLOM</name>
<dbReference type="Proteomes" id="UP000266673">
    <property type="component" value="Unassembled WGS sequence"/>
</dbReference>
<dbReference type="GO" id="GO:0005524">
    <property type="term" value="F:ATP binding"/>
    <property type="evidence" value="ECO:0007669"/>
    <property type="project" value="InterPro"/>
</dbReference>
<keyword evidence="2 4" id="KW-1133">Transmembrane helix</keyword>
<dbReference type="Gene3D" id="1.20.1560.10">
    <property type="entry name" value="ABC transporter type 1, transmembrane domain"/>
    <property type="match status" value="1"/>
</dbReference>
<evidence type="ECO:0000313" key="5">
    <source>
        <dbReference type="EMBL" id="RIB22585.1"/>
    </source>
</evidence>
<protein>
    <submittedName>
        <fullName evidence="5">Uncharacterized protein</fullName>
    </submittedName>
</protein>
<keyword evidence="1 4" id="KW-0812">Transmembrane</keyword>
<keyword evidence="3 4" id="KW-0472">Membrane</keyword>
<dbReference type="OrthoDB" id="2414416at2759"/>
<dbReference type="AlphaFoldDB" id="A0A397VJC2"/>
<dbReference type="GO" id="GO:0016020">
    <property type="term" value="C:membrane"/>
    <property type="evidence" value="ECO:0007669"/>
    <property type="project" value="InterPro"/>
</dbReference>
<evidence type="ECO:0000256" key="1">
    <source>
        <dbReference type="ARBA" id="ARBA00022692"/>
    </source>
</evidence>
<evidence type="ECO:0000256" key="3">
    <source>
        <dbReference type="ARBA" id="ARBA00023136"/>
    </source>
</evidence>
<keyword evidence="6" id="KW-1185">Reference proteome</keyword>
<dbReference type="EMBL" id="QKWP01000302">
    <property type="protein sequence ID" value="RIB22585.1"/>
    <property type="molecule type" value="Genomic_DNA"/>
</dbReference>
<evidence type="ECO:0000256" key="4">
    <source>
        <dbReference type="SAM" id="Phobius"/>
    </source>
</evidence>
<gene>
    <name evidence="5" type="ORF">C2G38_2173578</name>
</gene>
<evidence type="ECO:0000256" key="2">
    <source>
        <dbReference type="ARBA" id="ARBA00022989"/>
    </source>
</evidence>
<accession>A0A397VJC2</accession>
<proteinExistence type="predicted"/>
<feature type="transmembrane region" description="Helical" evidence="4">
    <location>
        <begin position="51"/>
        <end position="72"/>
    </location>
</feature>
<reference evidence="5 6" key="1">
    <citation type="submission" date="2018-06" db="EMBL/GenBank/DDBJ databases">
        <title>Comparative genomics reveals the genomic features of Rhizophagus irregularis, R. cerebriforme, R. diaphanum and Gigaspora rosea, and their symbiotic lifestyle signature.</title>
        <authorList>
            <person name="Morin E."/>
            <person name="San Clemente H."/>
            <person name="Chen E.C.H."/>
            <person name="De La Providencia I."/>
            <person name="Hainaut M."/>
            <person name="Kuo A."/>
            <person name="Kohler A."/>
            <person name="Murat C."/>
            <person name="Tang N."/>
            <person name="Roy S."/>
            <person name="Loubradou J."/>
            <person name="Henrissat B."/>
            <person name="Grigoriev I.V."/>
            <person name="Corradi N."/>
            <person name="Roux C."/>
            <person name="Martin F.M."/>
        </authorList>
    </citation>
    <scope>NUCLEOTIDE SEQUENCE [LARGE SCALE GENOMIC DNA]</scope>
    <source>
        <strain evidence="5 6">DAOM 194757</strain>
    </source>
</reference>
<sequence>MIESTTTIPTEESSGIKLDPTEEQILKDQISVIERKESYITLYRFATKLDWVIMFIGLVFSAAAGAAMLFHIRKYGRLED</sequence>
<comment type="caution">
    <text evidence="5">The sequence shown here is derived from an EMBL/GenBank/DDBJ whole genome shotgun (WGS) entry which is preliminary data.</text>
</comment>
<evidence type="ECO:0000313" key="6">
    <source>
        <dbReference type="Proteomes" id="UP000266673"/>
    </source>
</evidence>